<feature type="transmembrane region" description="Helical" evidence="1">
    <location>
        <begin position="357"/>
        <end position="379"/>
    </location>
</feature>
<gene>
    <name evidence="2" type="ORF">EPJ84_10395</name>
</gene>
<dbReference type="EMBL" id="SAYE01000017">
    <property type="protein sequence ID" value="TXJ48121.1"/>
    <property type="molecule type" value="Genomic_DNA"/>
</dbReference>
<feature type="transmembrane region" description="Helical" evidence="1">
    <location>
        <begin position="9"/>
        <end position="29"/>
    </location>
</feature>
<reference evidence="2 3" key="1">
    <citation type="journal article" date="1992" name="Lakartidningen">
        <title>[Penicillin V and not amoxicillin is the first choice preparation in acute otitis].</title>
        <authorList>
            <person name="Kamme C."/>
            <person name="Lundgren K."/>
            <person name="Prellner K."/>
        </authorList>
    </citation>
    <scope>NUCLEOTIDE SEQUENCE [LARGE SCALE GENOMIC DNA]</scope>
    <source>
        <strain evidence="2 3">PC3939II</strain>
    </source>
</reference>
<organism evidence="2 3">
    <name type="scientific">Brachyspira aalborgi</name>
    <dbReference type="NCBI Taxonomy" id="29522"/>
    <lineage>
        <taxon>Bacteria</taxon>
        <taxon>Pseudomonadati</taxon>
        <taxon>Spirochaetota</taxon>
        <taxon>Spirochaetia</taxon>
        <taxon>Brachyspirales</taxon>
        <taxon>Brachyspiraceae</taxon>
        <taxon>Brachyspira</taxon>
    </lineage>
</organism>
<sequence>MITINKQKAILIILITVSIIIGIFLRLYIFNKTIVIEPKDMDGKYQFYQLNQYINQKKFPTEGVFLNSPETYDSEINARIPGGYFYISYIAKYFIGGKTFEGARFVNLITTVLLGAVFLFWIYKRFGFITFAIMTALMSVNVYFLGAGNSTWNPNITLAFSFLFLPILYEYIYNENKNKKIICGILLFPILALIAQCHFSNFFSMIPALIIFFIIRWEKDTNKNLLSLTAGVFISFLTYLPYLIYQFSNNFEGILKILKRKSEVDDMTIIQPPQIYSILLFITNERGNKYVGGLKDILNHYLGNNSSIIHIYIYIYIFAFYVLSIALAIFILIYSYKHFFTKKMITENERETNALKDLMLFYLVYIIASIVFYMLANIGAGRPHYFYSSFTLGFVPVIYFIENIKSAKPKYLNYIFIYAFLNIIAIFLDRII</sequence>
<dbReference type="Proteomes" id="UP000322307">
    <property type="component" value="Unassembled WGS sequence"/>
</dbReference>
<dbReference type="RefSeq" id="WP_147718664.1">
    <property type="nucleotide sequence ID" value="NZ_SAYE01000017.1"/>
</dbReference>
<accession>A0A5C8FG67</accession>
<proteinExistence type="predicted"/>
<name>A0A5C8FG67_9SPIR</name>
<keyword evidence="1" id="KW-0472">Membrane</keyword>
<evidence type="ECO:0000256" key="1">
    <source>
        <dbReference type="SAM" id="Phobius"/>
    </source>
</evidence>
<keyword evidence="1" id="KW-0812">Transmembrane</keyword>
<evidence type="ECO:0000313" key="3">
    <source>
        <dbReference type="Proteomes" id="UP000322307"/>
    </source>
</evidence>
<dbReference type="AlphaFoldDB" id="A0A5C8FG67"/>
<evidence type="ECO:0000313" key="2">
    <source>
        <dbReference type="EMBL" id="TXJ48121.1"/>
    </source>
</evidence>
<feature type="transmembrane region" description="Helical" evidence="1">
    <location>
        <begin position="105"/>
        <end position="123"/>
    </location>
</feature>
<comment type="caution">
    <text evidence="2">The sequence shown here is derived from an EMBL/GenBank/DDBJ whole genome shotgun (WGS) entry which is preliminary data.</text>
</comment>
<feature type="transmembrane region" description="Helical" evidence="1">
    <location>
        <begin position="411"/>
        <end position="428"/>
    </location>
</feature>
<feature type="transmembrane region" description="Helical" evidence="1">
    <location>
        <begin position="128"/>
        <end position="146"/>
    </location>
</feature>
<keyword evidence="1" id="KW-1133">Transmembrane helix</keyword>
<feature type="transmembrane region" description="Helical" evidence="1">
    <location>
        <begin position="385"/>
        <end position="404"/>
    </location>
</feature>
<feature type="transmembrane region" description="Helical" evidence="1">
    <location>
        <begin position="152"/>
        <end position="169"/>
    </location>
</feature>
<protein>
    <recommendedName>
        <fullName evidence="4">Glycosyltransferase RgtA/B/C/D-like domain-containing protein</fullName>
    </recommendedName>
</protein>
<feature type="transmembrane region" description="Helical" evidence="1">
    <location>
        <begin position="225"/>
        <end position="245"/>
    </location>
</feature>
<evidence type="ECO:0008006" key="4">
    <source>
        <dbReference type="Google" id="ProtNLM"/>
    </source>
</evidence>
<feature type="transmembrane region" description="Helical" evidence="1">
    <location>
        <begin position="181"/>
        <end position="196"/>
    </location>
</feature>
<feature type="transmembrane region" description="Helical" evidence="1">
    <location>
        <begin position="311"/>
        <end position="336"/>
    </location>
</feature>